<keyword evidence="2" id="KW-0001">2Fe-2S</keyword>
<dbReference type="GO" id="GO:0005506">
    <property type="term" value="F:iron ion binding"/>
    <property type="evidence" value="ECO:0007669"/>
    <property type="project" value="InterPro"/>
</dbReference>
<proteinExistence type="predicted"/>
<organism evidence="8 9">
    <name type="scientific">Salinarimonas ramus</name>
    <dbReference type="NCBI Taxonomy" id="690164"/>
    <lineage>
        <taxon>Bacteria</taxon>
        <taxon>Pseudomonadati</taxon>
        <taxon>Pseudomonadota</taxon>
        <taxon>Alphaproteobacteria</taxon>
        <taxon>Hyphomicrobiales</taxon>
        <taxon>Salinarimonadaceae</taxon>
        <taxon>Salinarimonas</taxon>
    </lineage>
</organism>
<evidence type="ECO:0000313" key="8">
    <source>
        <dbReference type="EMBL" id="GGK50637.1"/>
    </source>
</evidence>
<dbReference type="InterPro" id="IPR015879">
    <property type="entry name" value="Ring_hydroxy_dOase_asu_C_dom"/>
</dbReference>
<keyword evidence="4" id="KW-0560">Oxidoreductase</keyword>
<dbReference type="EMBL" id="BMMF01000015">
    <property type="protein sequence ID" value="GGK50637.1"/>
    <property type="molecule type" value="Genomic_DNA"/>
</dbReference>
<dbReference type="InterPro" id="IPR017941">
    <property type="entry name" value="Rieske_2Fe-2S"/>
</dbReference>
<dbReference type="CDD" id="cd08884">
    <property type="entry name" value="RHO_alpha_C_GbcA-like"/>
    <property type="match status" value="1"/>
</dbReference>
<dbReference type="AlphaFoldDB" id="A0A917QHK2"/>
<dbReference type="InterPro" id="IPR036922">
    <property type="entry name" value="Rieske_2Fe-2S_sf"/>
</dbReference>
<dbReference type="Proteomes" id="UP000600449">
    <property type="component" value="Unassembled WGS sequence"/>
</dbReference>
<evidence type="ECO:0000259" key="7">
    <source>
        <dbReference type="PROSITE" id="PS51296"/>
    </source>
</evidence>
<dbReference type="Pfam" id="PF00848">
    <property type="entry name" value="Ring_hydroxyl_A"/>
    <property type="match status" value="1"/>
</dbReference>
<keyword evidence="3" id="KW-0479">Metal-binding</keyword>
<feature type="domain" description="Rieske" evidence="7">
    <location>
        <begin position="45"/>
        <end position="151"/>
    </location>
</feature>
<reference evidence="8 9" key="1">
    <citation type="journal article" date="2014" name="Int. J. Syst. Evol. Microbiol.">
        <title>Complete genome sequence of Corynebacterium casei LMG S-19264T (=DSM 44701T), isolated from a smear-ripened cheese.</title>
        <authorList>
            <consortium name="US DOE Joint Genome Institute (JGI-PGF)"/>
            <person name="Walter F."/>
            <person name="Albersmeier A."/>
            <person name="Kalinowski J."/>
            <person name="Ruckert C."/>
        </authorList>
    </citation>
    <scope>NUCLEOTIDE SEQUENCE [LARGE SCALE GENOMIC DNA]</scope>
    <source>
        <strain evidence="8 9">CGMCC 1.9161</strain>
    </source>
</reference>
<accession>A0A917QHK2</accession>
<keyword evidence="9" id="KW-1185">Reference proteome</keyword>
<dbReference type="InterPro" id="IPR001663">
    <property type="entry name" value="Rng_hydr_dOase-A"/>
</dbReference>
<keyword evidence="5" id="KW-0408">Iron</keyword>
<dbReference type="SUPFAM" id="SSF55961">
    <property type="entry name" value="Bet v1-like"/>
    <property type="match status" value="1"/>
</dbReference>
<evidence type="ECO:0000256" key="6">
    <source>
        <dbReference type="ARBA" id="ARBA00023014"/>
    </source>
</evidence>
<dbReference type="Gene3D" id="2.102.10.10">
    <property type="entry name" value="Rieske [2Fe-2S] iron-sulphur domain"/>
    <property type="match status" value="1"/>
</dbReference>
<evidence type="ECO:0000256" key="1">
    <source>
        <dbReference type="ARBA" id="ARBA00001962"/>
    </source>
</evidence>
<comment type="cofactor">
    <cofactor evidence="1">
        <name>Fe cation</name>
        <dbReference type="ChEBI" id="CHEBI:24875"/>
    </cofactor>
</comment>
<protein>
    <submittedName>
        <fullName evidence="8">(Fe-S)-binding protein</fullName>
    </submittedName>
</protein>
<evidence type="ECO:0000256" key="3">
    <source>
        <dbReference type="ARBA" id="ARBA00022723"/>
    </source>
</evidence>
<comment type="caution">
    <text evidence="8">The sequence shown here is derived from an EMBL/GenBank/DDBJ whole genome shotgun (WGS) entry which is preliminary data.</text>
</comment>
<gene>
    <name evidence="8" type="ORF">GCM10011322_42130</name>
</gene>
<evidence type="ECO:0000313" key="9">
    <source>
        <dbReference type="Proteomes" id="UP000600449"/>
    </source>
</evidence>
<dbReference type="PROSITE" id="PS51296">
    <property type="entry name" value="RIESKE"/>
    <property type="match status" value="1"/>
</dbReference>
<evidence type="ECO:0000256" key="2">
    <source>
        <dbReference type="ARBA" id="ARBA00022714"/>
    </source>
</evidence>
<dbReference type="Pfam" id="PF00355">
    <property type="entry name" value="Rieske"/>
    <property type="match status" value="1"/>
</dbReference>
<evidence type="ECO:0000256" key="4">
    <source>
        <dbReference type="ARBA" id="ARBA00023002"/>
    </source>
</evidence>
<dbReference type="Gene3D" id="3.90.380.10">
    <property type="entry name" value="Naphthalene 1,2-dioxygenase Alpha Subunit, Chain A, domain 1"/>
    <property type="match status" value="1"/>
</dbReference>
<sequence>MARDGAVSVEELLARREPGRSLEAPFYTSREVFDLDMKLIFHRHWIFVAVEAEIPEAGDYVTVEIGTTSVIVVRDDDMNVAAFHNVCRHRGARMLTEPSGVVGKIVCPYHQWTYELDGSLIHAEHMGAGFDRTCHSLKRVNVRSLAGLLYICLADEPPADFDALAEAMTPYLAPHRLAETKVAASIDLIEEGNWKLTMENNRECYHCATNHPELTVSLFEYGFGFAPDDADTDRAAAMEAYERICAEFETRWTREGVPFAEIDRLHGCATGFRTQRLAIDRAGESQTMDTRSACKRLLGSLSEPRLGGLSFWTQPNAWHHLMADHAVTFSAIPLSPDRTLVRTRWLVHRDAVEGVDYDVDNLTEVWRNTNEQDAALVAIGQKGVSSPAYVPGPYSPYTEGLVEKFCAWYVERLSSALSSTSAETAPRAL</sequence>
<dbReference type="GO" id="GO:0016491">
    <property type="term" value="F:oxidoreductase activity"/>
    <property type="evidence" value="ECO:0007669"/>
    <property type="project" value="UniProtKB-KW"/>
</dbReference>
<dbReference type="GO" id="GO:0051537">
    <property type="term" value="F:2 iron, 2 sulfur cluster binding"/>
    <property type="evidence" value="ECO:0007669"/>
    <property type="project" value="UniProtKB-KW"/>
</dbReference>
<dbReference type="SUPFAM" id="SSF50022">
    <property type="entry name" value="ISP domain"/>
    <property type="match status" value="1"/>
</dbReference>
<dbReference type="RefSeq" id="WP_188915251.1">
    <property type="nucleotide sequence ID" value="NZ_BMMF01000015.1"/>
</dbReference>
<dbReference type="PRINTS" id="PR00090">
    <property type="entry name" value="RNGDIOXGNASE"/>
</dbReference>
<dbReference type="CDD" id="cd03469">
    <property type="entry name" value="Rieske_RO_Alpha_N"/>
    <property type="match status" value="1"/>
</dbReference>
<name>A0A917QHK2_9HYPH</name>
<dbReference type="PANTHER" id="PTHR43756:SF5">
    <property type="entry name" value="CHOLINE MONOOXYGENASE, CHLOROPLASTIC"/>
    <property type="match status" value="1"/>
</dbReference>
<keyword evidence="6" id="KW-0411">Iron-sulfur</keyword>
<dbReference type="PANTHER" id="PTHR43756">
    <property type="entry name" value="CHOLINE MONOOXYGENASE, CHLOROPLASTIC"/>
    <property type="match status" value="1"/>
</dbReference>
<evidence type="ECO:0000256" key="5">
    <source>
        <dbReference type="ARBA" id="ARBA00023004"/>
    </source>
</evidence>